<keyword evidence="3" id="KW-1185">Reference proteome</keyword>
<gene>
    <name evidence="2" type="ORF">ACFQE9_14830</name>
</gene>
<evidence type="ECO:0000313" key="2">
    <source>
        <dbReference type="EMBL" id="MFC6893869.1"/>
    </source>
</evidence>
<feature type="domain" description="Coenzyme Q-binding protein COQ10 START" evidence="1">
    <location>
        <begin position="10"/>
        <end position="130"/>
    </location>
</feature>
<reference evidence="2 3" key="1">
    <citation type="journal article" date="2019" name="Int. J. Syst. Evol. Microbiol.">
        <title>The Global Catalogue of Microorganisms (GCM) 10K type strain sequencing project: providing services to taxonomists for standard genome sequencing and annotation.</title>
        <authorList>
            <consortium name="The Broad Institute Genomics Platform"/>
            <consortium name="The Broad Institute Genome Sequencing Center for Infectious Disease"/>
            <person name="Wu L."/>
            <person name="Ma J."/>
        </authorList>
    </citation>
    <scope>NUCLEOTIDE SEQUENCE [LARGE SCALE GENOMIC DNA]</scope>
    <source>
        <strain evidence="2 3">SKJ47</strain>
    </source>
</reference>
<dbReference type="CDD" id="cd07820">
    <property type="entry name" value="SRPBCC_3"/>
    <property type="match status" value="1"/>
</dbReference>
<dbReference type="SUPFAM" id="SSF55961">
    <property type="entry name" value="Bet v1-like"/>
    <property type="match status" value="1"/>
</dbReference>
<dbReference type="AlphaFoldDB" id="A0ABD5V1G9"/>
<evidence type="ECO:0000313" key="3">
    <source>
        <dbReference type="Proteomes" id="UP001596296"/>
    </source>
</evidence>
<comment type="caution">
    <text evidence="2">The sequence shown here is derived from an EMBL/GenBank/DDBJ whole genome shotgun (WGS) entry which is preliminary data.</text>
</comment>
<organism evidence="2 3">
    <name type="scientific">Halopenitus salinus</name>
    <dbReference type="NCBI Taxonomy" id="1198295"/>
    <lineage>
        <taxon>Archaea</taxon>
        <taxon>Methanobacteriati</taxon>
        <taxon>Methanobacteriota</taxon>
        <taxon>Stenosarchaea group</taxon>
        <taxon>Halobacteria</taxon>
        <taxon>Halobacteriales</taxon>
        <taxon>Haloferacaceae</taxon>
        <taxon>Halopenitus</taxon>
    </lineage>
</organism>
<dbReference type="Proteomes" id="UP001596296">
    <property type="component" value="Unassembled WGS sequence"/>
</dbReference>
<dbReference type="InterPro" id="IPR005031">
    <property type="entry name" value="COQ10_START"/>
</dbReference>
<dbReference type="Gene3D" id="3.30.530.20">
    <property type="match status" value="1"/>
</dbReference>
<dbReference type="RefSeq" id="WP_379746457.1">
    <property type="nucleotide sequence ID" value="NZ_JBHSVN010000001.1"/>
</dbReference>
<proteinExistence type="predicted"/>
<dbReference type="EMBL" id="JBHSXL010000014">
    <property type="protein sequence ID" value="MFC6893869.1"/>
    <property type="molecule type" value="Genomic_DNA"/>
</dbReference>
<name>A0ABD5V1G9_9EURY</name>
<evidence type="ECO:0000259" key="1">
    <source>
        <dbReference type="Pfam" id="PF03364"/>
    </source>
</evidence>
<sequence>MPTYRRRTRIAAPLERVWEFHSRVGGLTALTPDWMNLRIDAVVGPDGEDDPEVLEEGARISMSIRPFGIAPRRGWTSHIRRRRSKPGRAYFVDEMTDGPFPKWVHTHLLFADGEETVLVDDVEYRMPVASVSDRLDPIVQVGFEAMFRDRHRKTRTLLE</sequence>
<protein>
    <submittedName>
        <fullName evidence="2">SRPBCC family protein</fullName>
    </submittedName>
</protein>
<dbReference type="Pfam" id="PF03364">
    <property type="entry name" value="Polyketide_cyc"/>
    <property type="match status" value="1"/>
</dbReference>
<accession>A0ABD5V1G9</accession>
<dbReference type="InterPro" id="IPR023393">
    <property type="entry name" value="START-like_dom_sf"/>
</dbReference>